<dbReference type="EMBL" id="JAGINU010000001">
    <property type="protein sequence ID" value="MBP2367605.1"/>
    <property type="molecule type" value="Genomic_DNA"/>
</dbReference>
<protein>
    <recommendedName>
        <fullName evidence="2">Reductase C-terminal domain-containing protein</fullName>
    </recommendedName>
</protein>
<comment type="caution">
    <text evidence="3">The sequence shown here is derived from an EMBL/GenBank/DDBJ whole genome shotgun (WGS) entry which is preliminary data.</text>
</comment>
<feature type="compositionally biased region" description="Basic and acidic residues" evidence="1">
    <location>
        <begin position="76"/>
        <end position="86"/>
    </location>
</feature>
<dbReference type="RefSeq" id="WP_210027731.1">
    <property type="nucleotide sequence ID" value="NZ_JAGINU010000001.1"/>
</dbReference>
<dbReference type="Gene3D" id="3.30.390.30">
    <property type="match status" value="1"/>
</dbReference>
<proteinExistence type="predicted"/>
<keyword evidence="4" id="KW-1185">Reference proteome</keyword>
<dbReference type="InterPro" id="IPR016156">
    <property type="entry name" value="FAD/NAD-linked_Rdtase_dimer_sf"/>
</dbReference>
<sequence>MGRIAGTTAAGADTYWDSPPGFWTVIGDRTLKYAAWGDGFDEVAVSGHGGGGFTAWYRQDGVVCGVATHEADDDYERGSELVRRGADPQAIHSGPGEGSPFVSG</sequence>
<evidence type="ECO:0000256" key="1">
    <source>
        <dbReference type="SAM" id="MobiDB-lite"/>
    </source>
</evidence>
<dbReference type="Proteomes" id="UP001519295">
    <property type="component" value="Unassembled WGS sequence"/>
</dbReference>
<evidence type="ECO:0000313" key="4">
    <source>
        <dbReference type="Proteomes" id="UP001519295"/>
    </source>
</evidence>
<feature type="domain" description="Reductase C-terminal" evidence="2">
    <location>
        <begin position="22"/>
        <end position="90"/>
    </location>
</feature>
<organism evidence="3 4">
    <name type="scientific">Pseudonocardia parietis</name>
    <dbReference type="NCBI Taxonomy" id="570936"/>
    <lineage>
        <taxon>Bacteria</taxon>
        <taxon>Bacillati</taxon>
        <taxon>Actinomycetota</taxon>
        <taxon>Actinomycetes</taxon>
        <taxon>Pseudonocardiales</taxon>
        <taxon>Pseudonocardiaceae</taxon>
        <taxon>Pseudonocardia</taxon>
    </lineage>
</organism>
<gene>
    <name evidence="3" type="ORF">JOF36_003301</name>
</gene>
<accession>A0ABS4VUL3</accession>
<name>A0ABS4VUL3_9PSEU</name>
<feature type="region of interest" description="Disordered" evidence="1">
    <location>
        <begin position="74"/>
        <end position="104"/>
    </location>
</feature>
<evidence type="ECO:0000313" key="3">
    <source>
        <dbReference type="EMBL" id="MBP2367605.1"/>
    </source>
</evidence>
<reference evidence="3 4" key="1">
    <citation type="submission" date="2021-03" db="EMBL/GenBank/DDBJ databases">
        <title>Sequencing the genomes of 1000 actinobacteria strains.</title>
        <authorList>
            <person name="Klenk H.-P."/>
        </authorList>
    </citation>
    <scope>NUCLEOTIDE SEQUENCE [LARGE SCALE GENOMIC DNA]</scope>
    <source>
        <strain evidence="3 4">DSM 45256</strain>
    </source>
</reference>
<evidence type="ECO:0000259" key="2">
    <source>
        <dbReference type="Pfam" id="PF14759"/>
    </source>
</evidence>
<dbReference type="InterPro" id="IPR028202">
    <property type="entry name" value="Reductase_C"/>
</dbReference>
<dbReference type="Pfam" id="PF14759">
    <property type="entry name" value="Reductase_C"/>
    <property type="match status" value="1"/>
</dbReference>
<dbReference type="SUPFAM" id="SSF55424">
    <property type="entry name" value="FAD/NAD-linked reductases, dimerisation (C-terminal) domain"/>
    <property type="match status" value="1"/>
</dbReference>